<gene>
    <name evidence="1" type="ORF">g.48627</name>
</gene>
<feature type="non-terminal residue" evidence="1">
    <location>
        <position position="1"/>
    </location>
</feature>
<accession>A0A1B6LWR2</accession>
<dbReference type="EMBL" id="GEBQ01011861">
    <property type="protein sequence ID" value="JAT28116.1"/>
    <property type="molecule type" value="Transcribed_RNA"/>
</dbReference>
<dbReference type="PANTHER" id="PTHR21301:SF10">
    <property type="entry name" value="REVERSE TRANSCRIPTASE DOMAIN-CONTAINING PROTEIN"/>
    <property type="match status" value="1"/>
</dbReference>
<evidence type="ECO:0000313" key="1">
    <source>
        <dbReference type="EMBL" id="JAT28116.1"/>
    </source>
</evidence>
<dbReference type="PANTHER" id="PTHR21301">
    <property type="entry name" value="REVERSE TRANSCRIPTASE"/>
    <property type="match status" value="1"/>
</dbReference>
<proteinExistence type="predicted"/>
<reference evidence="1" key="1">
    <citation type="submission" date="2015-11" db="EMBL/GenBank/DDBJ databases">
        <title>De novo transcriptome assembly of four potential Pierce s Disease insect vectors from Arizona vineyards.</title>
        <authorList>
            <person name="Tassone E.E."/>
        </authorList>
    </citation>
    <scope>NUCLEOTIDE SEQUENCE</scope>
</reference>
<name>A0A1B6LWR2_9HEMI</name>
<evidence type="ECO:0008006" key="2">
    <source>
        <dbReference type="Google" id="ProtNLM"/>
    </source>
</evidence>
<protein>
    <recommendedName>
        <fullName evidence="2">Reverse transcriptase domain-containing protein</fullName>
    </recommendedName>
</protein>
<organism evidence="1">
    <name type="scientific">Graphocephala atropunctata</name>
    <dbReference type="NCBI Taxonomy" id="36148"/>
    <lineage>
        <taxon>Eukaryota</taxon>
        <taxon>Metazoa</taxon>
        <taxon>Ecdysozoa</taxon>
        <taxon>Arthropoda</taxon>
        <taxon>Hexapoda</taxon>
        <taxon>Insecta</taxon>
        <taxon>Pterygota</taxon>
        <taxon>Neoptera</taxon>
        <taxon>Paraneoptera</taxon>
        <taxon>Hemiptera</taxon>
        <taxon>Auchenorrhyncha</taxon>
        <taxon>Membracoidea</taxon>
        <taxon>Cicadellidae</taxon>
        <taxon>Cicadellinae</taxon>
        <taxon>Cicadellini</taxon>
        <taxon>Graphocephala</taxon>
    </lineage>
</organism>
<dbReference type="AlphaFoldDB" id="A0A1B6LWR2"/>
<sequence>NATVVLDTVTYKEKITETLNAGKYTELKKDPTETFERKVANIIRKHKTYFSDKFRSHLTPHYSKVPHTYGLPKIHKPDIPLQPIISSRNSPCRELSKVILGILTPLVGKTDSLIKNSKDFVEKSKTLKLTDTDRLISFDVECFFANVPVPETLKIIESRLKEDQTLNEKLTYRLCNHGTFRTIHSMQLF</sequence>